<dbReference type="Proteomes" id="UP001221898">
    <property type="component" value="Unassembled WGS sequence"/>
</dbReference>
<proteinExistence type="predicted"/>
<feature type="region of interest" description="Disordered" evidence="1">
    <location>
        <begin position="1"/>
        <end position="49"/>
    </location>
</feature>
<keyword evidence="3" id="KW-1185">Reference proteome</keyword>
<organism evidence="2 3">
    <name type="scientific">Aldrovandia affinis</name>
    <dbReference type="NCBI Taxonomy" id="143900"/>
    <lineage>
        <taxon>Eukaryota</taxon>
        <taxon>Metazoa</taxon>
        <taxon>Chordata</taxon>
        <taxon>Craniata</taxon>
        <taxon>Vertebrata</taxon>
        <taxon>Euteleostomi</taxon>
        <taxon>Actinopterygii</taxon>
        <taxon>Neopterygii</taxon>
        <taxon>Teleostei</taxon>
        <taxon>Notacanthiformes</taxon>
        <taxon>Halosauridae</taxon>
        <taxon>Aldrovandia</taxon>
    </lineage>
</organism>
<accession>A0AAD7SD65</accession>
<reference evidence="2" key="1">
    <citation type="journal article" date="2023" name="Science">
        <title>Genome structures resolve the early diversification of teleost fishes.</title>
        <authorList>
            <person name="Parey E."/>
            <person name="Louis A."/>
            <person name="Montfort J."/>
            <person name="Bouchez O."/>
            <person name="Roques C."/>
            <person name="Iampietro C."/>
            <person name="Lluch J."/>
            <person name="Castinel A."/>
            <person name="Donnadieu C."/>
            <person name="Desvignes T."/>
            <person name="Floi Bucao C."/>
            <person name="Jouanno E."/>
            <person name="Wen M."/>
            <person name="Mejri S."/>
            <person name="Dirks R."/>
            <person name="Jansen H."/>
            <person name="Henkel C."/>
            <person name="Chen W.J."/>
            <person name="Zahm M."/>
            <person name="Cabau C."/>
            <person name="Klopp C."/>
            <person name="Thompson A.W."/>
            <person name="Robinson-Rechavi M."/>
            <person name="Braasch I."/>
            <person name="Lecointre G."/>
            <person name="Bobe J."/>
            <person name="Postlethwait J.H."/>
            <person name="Berthelot C."/>
            <person name="Roest Crollius H."/>
            <person name="Guiguen Y."/>
        </authorList>
    </citation>
    <scope>NUCLEOTIDE SEQUENCE</scope>
    <source>
        <strain evidence="2">NC1722</strain>
    </source>
</reference>
<dbReference type="EMBL" id="JAINUG010000078">
    <property type="protein sequence ID" value="KAJ8400253.1"/>
    <property type="molecule type" value="Genomic_DNA"/>
</dbReference>
<protein>
    <submittedName>
        <fullName evidence="2">Uncharacterized protein</fullName>
    </submittedName>
</protein>
<name>A0AAD7SD65_9TELE</name>
<sequence length="159" mass="16855">MTPLPPQTREVKREPMGPVFQTHSNHVGRCGGAGGPLAPSTTPTATDSRRRHALSLWCRAIAGGGTSASLDSAPVSTPDTFQGVWGLCAGLFSQQCAVTHLTATTVHTSAPILPRPQPPDRRVTGPSPRRVYTAVRFFCHIASHHANCPSAPLPRTAHL</sequence>
<evidence type="ECO:0000313" key="3">
    <source>
        <dbReference type="Proteomes" id="UP001221898"/>
    </source>
</evidence>
<evidence type="ECO:0000313" key="2">
    <source>
        <dbReference type="EMBL" id="KAJ8400253.1"/>
    </source>
</evidence>
<dbReference type="AlphaFoldDB" id="A0AAD7SD65"/>
<comment type="caution">
    <text evidence="2">The sequence shown here is derived from an EMBL/GenBank/DDBJ whole genome shotgun (WGS) entry which is preliminary data.</text>
</comment>
<gene>
    <name evidence="2" type="ORF">AAFF_G00399470</name>
</gene>
<evidence type="ECO:0000256" key="1">
    <source>
        <dbReference type="SAM" id="MobiDB-lite"/>
    </source>
</evidence>